<protein>
    <submittedName>
        <fullName evidence="1">Uncharacterized protein</fullName>
    </submittedName>
</protein>
<keyword evidence="2" id="KW-1185">Reference proteome</keyword>
<reference evidence="2" key="1">
    <citation type="journal article" date="2019" name="Int. J. Syst. Evol. Microbiol.">
        <title>The Global Catalogue of Microorganisms (GCM) 10K type strain sequencing project: providing services to taxonomists for standard genome sequencing and annotation.</title>
        <authorList>
            <consortium name="The Broad Institute Genomics Platform"/>
            <consortium name="The Broad Institute Genome Sequencing Center for Infectious Disease"/>
            <person name="Wu L."/>
            <person name="Ma J."/>
        </authorList>
    </citation>
    <scope>NUCLEOTIDE SEQUENCE [LARGE SCALE GENOMIC DNA]</scope>
    <source>
        <strain evidence="2">CCUG 62982</strain>
    </source>
</reference>
<sequence length="65" mass="6836">MAKLKASVTQTVVRDSKSGRLVTVRGAGSLKGKLKIDKAIDLTKPIASQATNADRRMTASAPTKP</sequence>
<dbReference type="EMBL" id="JBHTJG010000001">
    <property type="protein sequence ID" value="MFD0944830.1"/>
    <property type="molecule type" value="Genomic_DNA"/>
</dbReference>
<evidence type="ECO:0000313" key="2">
    <source>
        <dbReference type="Proteomes" id="UP001596977"/>
    </source>
</evidence>
<accession>A0ABW3H295</accession>
<evidence type="ECO:0000313" key="1">
    <source>
        <dbReference type="EMBL" id="MFD0944830.1"/>
    </source>
</evidence>
<comment type="caution">
    <text evidence="1">The sequence shown here is derived from an EMBL/GenBank/DDBJ whole genome shotgun (WGS) entry which is preliminary data.</text>
</comment>
<dbReference type="Proteomes" id="UP001596977">
    <property type="component" value="Unassembled WGS sequence"/>
</dbReference>
<proteinExistence type="predicted"/>
<organism evidence="1 2">
    <name type="scientific">Sphingomonas canadensis</name>
    <dbReference type="NCBI Taxonomy" id="1219257"/>
    <lineage>
        <taxon>Bacteria</taxon>
        <taxon>Pseudomonadati</taxon>
        <taxon>Pseudomonadota</taxon>
        <taxon>Alphaproteobacteria</taxon>
        <taxon>Sphingomonadales</taxon>
        <taxon>Sphingomonadaceae</taxon>
        <taxon>Sphingomonas</taxon>
    </lineage>
</organism>
<name>A0ABW3H295_9SPHN</name>
<dbReference type="RefSeq" id="WP_264942888.1">
    <property type="nucleotide sequence ID" value="NZ_JAPDRA010000001.1"/>
</dbReference>
<gene>
    <name evidence="1" type="ORF">ACFQ1E_00605</name>
</gene>